<dbReference type="PRINTS" id="PR00180">
    <property type="entry name" value="CRETINALDHBP"/>
</dbReference>
<sequence>MDSEEQKDIETIKTWLTTQPHLPEVSDIDVHRFLHSNYYDVEETKVTIENFYTMRTRFRDLFSNPDLLCDELQNAMAIADFTPLPQATPEGYKVVIFRLADTDPSHFSQKNLLRFFSVCMQQFLNEDGMAKGHITINDMTGVSLGHMKRLALFPTKNYMTFIQEAAPIRLKGMHMVNIVPFVDKVMTLVKPLMKRELYEMVHLHQHKESLFPFVPQECLPAEYGGKAGTFKELRDNFYAKLLANREHYIRYELDNRVDDSKRPAQRGWFSMFRR</sequence>
<dbReference type="EMBL" id="HBUE01235727">
    <property type="protein sequence ID" value="CAG6547109.1"/>
    <property type="molecule type" value="Transcribed_RNA"/>
</dbReference>
<dbReference type="Pfam" id="PF00650">
    <property type="entry name" value="CRAL_TRIO"/>
    <property type="match status" value="1"/>
</dbReference>
<protein>
    <submittedName>
        <fullName evidence="2">Alpha-tocopherol transfer protein-like</fullName>
    </submittedName>
</protein>
<dbReference type="CDD" id="cd00170">
    <property type="entry name" value="SEC14"/>
    <property type="match status" value="1"/>
</dbReference>
<organism evidence="2">
    <name type="scientific">Culex pipiens</name>
    <name type="common">House mosquito</name>
    <dbReference type="NCBI Taxonomy" id="7175"/>
    <lineage>
        <taxon>Eukaryota</taxon>
        <taxon>Metazoa</taxon>
        <taxon>Ecdysozoa</taxon>
        <taxon>Arthropoda</taxon>
        <taxon>Hexapoda</taxon>
        <taxon>Insecta</taxon>
        <taxon>Pterygota</taxon>
        <taxon>Neoptera</taxon>
        <taxon>Endopterygota</taxon>
        <taxon>Diptera</taxon>
        <taxon>Nematocera</taxon>
        <taxon>Culicoidea</taxon>
        <taxon>Culicidae</taxon>
        <taxon>Culicinae</taxon>
        <taxon>Culicini</taxon>
        <taxon>Culex</taxon>
        <taxon>Culex</taxon>
    </lineage>
</organism>
<dbReference type="SUPFAM" id="SSF52087">
    <property type="entry name" value="CRAL/TRIO domain"/>
    <property type="match status" value="1"/>
</dbReference>
<dbReference type="InterPro" id="IPR036273">
    <property type="entry name" value="CRAL/TRIO_N_dom_sf"/>
</dbReference>
<dbReference type="InterPro" id="IPR036865">
    <property type="entry name" value="CRAL-TRIO_dom_sf"/>
</dbReference>
<evidence type="ECO:0000313" key="2">
    <source>
        <dbReference type="EMBL" id="CAG6547110.1"/>
    </source>
</evidence>
<dbReference type="EMBL" id="HBUE01342635">
    <property type="protein sequence ID" value="CAG6599296.1"/>
    <property type="molecule type" value="Transcribed_RNA"/>
</dbReference>
<name>A0A8D8I400_CULPI</name>
<dbReference type="SUPFAM" id="SSF46938">
    <property type="entry name" value="CRAL/TRIO N-terminal domain"/>
    <property type="match status" value="1"/>
</dbReference>
<dbReference type="PANTHER" id="PTHR10174:SF213">
    <property type="entry name" value="CRAL-TRIO DOMAIN-CONTAINING PROTEIN"/>
    <property type="match status" value="1"/>
</dbReference>
<dbReference type="EMBL" id="HBUE01235728">
    <property type="protein sequence ID" value="CAG6547110.1"/>
    <property type="molecule type" value="Transcribed_RNA"/>
</dbReference>
<dbReference type="EMBL" id="HBUE01001449">
    <property type="protein sequence ID" value="CAG6443825.1"/>
    <property type="molecule type" value="Transcribed_RNA"/>
</dbReference>
<dbReference type="EMBL" id="HBUE01342634">
    <property type="protein sequence ID" value="CAG6599295.1"/>
    <property type="molecule type" value="Transcribed_RNA"/>
</dbReference>
<dbReference type="GO" id="GO:1902936">
    <property type="term" value="F:phosphatidylinositol bisphosphate binding"/>
    <property type="evidence" value="ECO:0007669"/>
    <property type="project" value="TreeGrafter"/>
</dbReference>
<dbReference type="PROSITE" id="PS50191">
    <property type="entry name" value="CRAL_TRIO"/>
    <property type="match status" value="1"/>
</dbReference>
<dbReference type="GO" id="GO:0016020">
    <property type="term" value="C:membrane"/>
    <property type="evidence" value="ECO:0007669"/>
    <property type="project" value="TreeGrafter"/>
</dbReference>
<dbReference type="SMART" id="SM00516">
    <property type="entry name" value="SEC14"/>
    <property type="match status" value="1"/>
</dbReference>
<accession>A0A8D8I400</accession>
<dbReference type="Gene3D" id="3.40.525.10">
    <property type="entry name" value="CRAL-TRIO lipid binding domain"/>
    <property type="match status" value="1"/>
</dbReference>
<evidence type="ECO:0000259" key="1">
    <source>
        <dbReference type="PROSITE" id="PS50191"/>
    </source>
</evidence>
<dbReference type="PANTHER" id="PTHR10174">
    <property type="entry name" value="ALPHA-TOCOPHEROL TRANSFER PROTEIN-RELATED"/>
    <property type="match status" value="1"/>
</dbReference>
<feature type="domain" description="CRAL-TRIO" evidence="1">
    <location>
        <begin position="69"/>
        <end position="231"/>
    </location>
</feature>
<proteinExistence type="predicted"/>
<dbReference type="AlphaFoldDB" id="A0A8D8I400"/>
<reference evidence="2" key="1">
    <citation type="submission" date="2021-05" db="EMBL/GenBank/DDBJ databases">
        <authorList>
            <person name="Alioto T."/>
            <person name="Alioto T."/>
            <person name="Gomez Garrido J."/>
        </authorList>
    </citation>
    <scope>NUCLEOTIDE SEQUENCE</scope>
</reference>
<dbReference type="InterPro" id="IPR001251">
    <property type="entry name" value="CRAL-TRIO_dom"/>
</dbReference>